<organism evidence="4 5">
    <name type="scientific">Shimia isoporae</name>
    <dbReference type="NCBI Taxonomy" id="647720"/>
    <lineage>
        <taxon>Bacteria</taxon>
        <taxon>Pseudomonadati</taxon>
        <taxon>Pseudomonadota</taxon>
        <taxon>Alphaproteobacteria</taxon>
        <taxon>Rhodobacterales</taxon>
        <taxon>Roseobacteraceae</taxon>
    </lineage>
</organism>
<reference evidence="4 5" key="1">
    <citation type="submission" date="2019-03" db="EMBL/GenBank/DDBJ databases">
        <title>Genomic Encyclopedia of Archaeal and Bacterial Type Strains, Phase II (KMG-II): from individual species to whole genera.</title>
        <authorList>
            <person name="Goeker M."/>
        </authorList>
    </citation>
    <scope>NUCLEOTIDE SEQUENCE [LARGE SCALE GENOMIC DNA]</scope>
    <source>
        <strain evidence="4 5">DSM 26433</strain>
    </source>
</reference>
<evidence type="ECO:0000256" key="2">
    <source>
        <dbReference type="PROSITE-ProRule" id="PRU00169"/>
    </source>
</evidence>
<comment type="caution">
    <text evidence="4">The sequence shown here is derived from an EMBL/GenBank/DDBJ whole genome shotgun (WGS) entry which is preliminary data.</text>
</comment>
<dbReference type="Pfam" id="PF00072">
    <property type="entry name" value="Response_reg"/>
    <property type="match status" value="1"/>
</dbReference>
<dbReference type="InterPro" id="IPR050595">
    <property type="entry name" value="Bact_response_regulator"/>
</dbReference>
<proteinExistence type="predicted"/>
<dbReference type="InterPro" id="IPR001789">
    <property type="entry name" value="Sig_transdc_resp-reg_receiver"/>
</dbReference>
<dbReference type="PROSITE" id="PS50110">
    <property type="entry name" value="RESPONSE_REGULATORY"/>
    <property type="match status" value="1"/>
</dbReference>
<evidence type="ECO:0000313" key="5">
    <source>
        <dbReference type="Proteomes" id="UP000295673"/>
    </source>
</evidence>
<keyword evidence="1 2" id="KW-0597">Phosphoprotein</keyword>
<dbReference type="PANTHER" id="PTHR44591">
    <property type="entry name" value="STRESS RESPONSE REGULATOR PROTEIN 1"/>
    <property type="match status" value="1"/>
</dbReference>
<evidence type="ECO:0000259" key="3">
    <source>
        <dbReference type="PROSITE" id="PS50110"/>
    </source>
</evidence>
<dbReference type="InterPro" id="IPR011006">
    <property type="entry name" value="CheY-like_superfamily"/>
</dbReference>
<evidence type="ECO:0000256" key="1">
    <source>
        <dbReference type="ARBA" id="ARBA00022553"/>
    </source>
</evidence>
<dbReference type="SUPFAM" id="SSF52172">
    <property type="entry name" value="CheY-like"/>
    <property type="match status" value="1"/>
</dbReference>
<dbReference type="GO" id="GO:0000160">
    <property type="term" value="P:phosphorelay signal transduction system"/>
    <property type="evidence" value="ECO:0007669"/>
    <property type="project" value="InterPro"/>
</dbReference>
<protein>
    <submittedName>
        <fullName evidence="4">Response regulator receiver domain-containing protein</fullName>
    </submittedName>
</protein>
<dbReference type="AlphaFoldDB" id="A0A4R1NP23"/>
<dbReference type="Proteomes" id="UP000295673">
    <property type="component" value="Unassembled WGS sequence"/>
</dbReference>
<dbReference type="SMART" id="SM00448">
    <property type="entry name" value="REC"/>
    <property type="match status" value="1"/>
</dbReference>
<dbReference type="RefSeq" id="WP_132860171.1">
    <property type="nucleotide sequence ID" value="NZ_SMGR01000001.1"/>
</dbReference>
<keyword evidence="5" id="KW-1185">Reference proteome</keyword>
<dbReference type="OrthoDB" id="9800897at2"/>
<feature type="domain" description="Response regulatory" evidence="3">
    <location>
        <begin position="6"/>
        <end position="122"/>
    </location>
</feature>
<feature type="modified residue" description="4-aspartylphosphate" evidence="2">
    <location>
        <position position="56"/>
    </location>
</feature>
<accession>A0A4R1NP23</accession>
<dbReference type="PANTHER" id="PTHR44591:SF3">
    <property type="entry name" value="RESPONSE REGULATORY DOMAIN-CONTAINING PROTEIN"/>
    <property type="match status" value="1"/>
</dbReference>
<name>A0A4R1NP23_9RHOB</name>
<evidence type="ECO:0000313" key="4">
    <source>
        <dbReference type="EMBL" id="TCL10207.1"/>
    </source>
</evidence>
<dbReference type="EMBL" id="SMGR01000001">
    <property type="protein sequence ID" value="TCL10207.1"/>
    <property type="molecule type" value="Genomic_DNA"/>
</dbReference>
<gene>
    <name evidence="4" type="ORF">BXY66_2276</name>
</gene>
<dbReference type="Gene3D" id="3.40.50.2300">
    <property type="match status" value="1"/>
</dbReference>
<sequence>MTEIRKILHVEDDPDIREIAYLALAELGGLEVLQCADGADALAKVEDFAPDLILLDMMMPGMTGVETLQAIRAQTAVDAPAVFMTSKNVATEHQDDIKTLAVGAIQKPFDPVALPDQLRAMAANATG</sequence>